<evidence type="ECO:0000256" key="8">
    <source>
        <dbReference type="ARBA" id="ARBA00023004"/>
    </source>
</evidence>
<comment type="cofactor">
    <cofactor evidence="1">
        <name>siroheme</name>
        <dbReference type="ChEBI" id="CHEBI:60052"/>
    </cofactor>
</comment>
<gene>
    <name evidence="12" type="ORF">HDG69_002329</name>
</gene>
<comment type="pathway">
    <text evidence="3">Nitrogen metabolism; nitrate reduction (assimilation).</text>
</comment>
<evidence type="ECO:0000256" key="6">
    <source>
        <dbReference type="ARBA" id="ARBA00022723"/>
    </source>
</evidence>
<dbReference type="PANTHER" id="PTHR43809:SF1">
    <property type="entry name" value="NITRITE REDUCTASE (NADH) LARGE SUBUNIT"/>
    <property type="match status" value="1"/>
</dbReference>
<protein>
    <submittedName>
        <fullName evidence="12">Assimilatory nitrate reductase electron transfer subunit</fullName>
        <ecNumber evidence="12">1.7.99.4</ecNumber>
    </submittedName>
</protein>
<sequence length="551" mass="56646">MTLHVPLKIVVVGHGMVGSRLVDELVRRSAESFDITILGAEPYEPYNRVLLSDVVAGRTDVAAITMPEPSGEHVTTLRGVSAVSVDRRARTVTDSAGAVHGYDHLVLATGSRARVFPVPGLVDDDGEVRLPAGVHALRTLDDAREIVAASVNTPRAVVVGGGVLGVEAAYGLAGRGLQVTLVDTAPAPMARQLDSAAGSVLAAGLEASGVTLHSRTSVSEVLVAGGRAVGVRLATGGEDGEVVAARLVVLTTGTVPEAGLARDAGLSTDRGIVVGHDLASPDDPRVFAIGDCAQPPTGSRGLVAEGWDQARRLADHLSSLVAVRAEQAKRVTAPREHLRFPHEGERPSMAVRLGTLIASRAATDAGVDTRGTDVVKVKAGSLSIVAMGVSGARDREVPGQRAVTLHDAAAGRYVEAVVADGILVGATCVGDPRVAADLTAAYTRRTPVPVDPAFLLLTPVMPSAEPASSPEHMPDDTTVCRCNGVTKHDITRCWDDGARTPEDIATATRATTGCGSCREAVCGLADWLAASRADGGEAADAEPEPAGLASV</sequence>
<feature type="domain" description="BFD-like [2Fe-2S]-binding" evidence="10">
    <location>
        <begin position="479"/>
        <end position="521"/>
    </location>
</feature>
<dbReference type="PRINTS" id="PR00368">
    <property type="entry name" value="FADPNR"/>
</dbReference>
<dbReference type="InterPro" id="IPR023753">
    <property type="entry name" value="FAD/NAD-binding_dom"/>
</dbReference>
<dbReference type="PRINTS" id="PR00411">
    <property type="entry name" value="PNDRDTASEI"/>
</dbReference>
<dbReference type="EC" id="1.7.99.4" evidence="12"/>
<comment type="cofactor">
    <cofactor evidence="2">
        <name>[4Fe-4S] cluster</name>
        <dbReference type="ChEBI" id="CHEBI:49883"/>
    </cofactor>
</comment>
<dbReference type="Gene3D" id="1.10.10.1100">
    <property type="entry name" value="BFD-like [2Fe-2S]-binding domain"/>
    <property type="match status" value="1"/>
</dbReference>
<comment type="similarity">
    <text evidence="4">Belongs to the nitrite and sulfite reductase 4Fe-4S domain family.</text>
</comment>
<dbReference type="InterPro" id="IPR052034">
    <property type="entry name" value="NasD-like"/>
</dbReference>
<evidence type="ECO:0000256" key="1">
    <source>
        <dbReference type="ARBA" id="ARBA00001929"/>
    </source>
</evidence>
<evidence type="ECO:0000256" key="5">
    <source>
        <dbReference type="ARBA" id="ARBA00022617"/>
    </source>
</evidence>
<evidence type="ECO:0000256" key="3">
    <source>
        <dbReference type="ARBA" id="ARBA00005096"/>
    </source>
</evidence>
<keyword evidence="6" id="KW-0479">Metal-binding</keyword>
<evidence type="ECO:0000259" key="10">
    <source>
        <dbReference type="Pfam" id="PF04324"/>
    </source>
</evidence>
<evidence type="ECO:0000259" key="11">
    <source>
        <dbReference type="Pfam" id="PF07992"/>
    </source>
</evidence>
<name>A0ABX2A4H1_9MICO</name>
<dbReference type="PANTHER" id="PTHR43809">
    <property type="entry name" value="NITRITE REDUCTASE (NADH) LARGE SUBUNIT"/>
    <property type="match status" value="1"/>
</dbReference>
<dbReference type="RefSeq" id="WP_171783931.1">
    <property type="nucleotide sequence ID" value="NZ_BAAAML010000009.1"/>
</dbReference>
<evidence type="ECO:0000256" key="9">
    <source>
        <dbReference type="ARBA" id="ARBA00023014"/>
    </source>
</evidence>
<dbReference type="SUPFAM" id="SSF51905">
    <property type="entry name" value="FAD/NAD(P)-binding domain"/>
    <property type="match status" value="1"/>
</dbReference>
<dbReference type="Pfam" id="PF04324">
    <property type="entry name" value="Fer2_BFD"/>
    <property type="match status" value="1"/>
</dbReference>
<dbReference type="EMBL" id="JABEZU010000002">
    <property type="protein sequence ID" value="NOV97754.1"/>
    <property type="molecule type" value="Genomic_DNA"/>
</dbReference>
<evidence type="ECO:0000313" key="12">
    <source>
        <dbReference type="EMBL" id="NOV97754.1"/>
    </source>
</evidence>
<evidence type="ECO:0000256" key="4">
    <source>
        <dbReference type="ARBA" id="ARBA00010429"/>
    </source>
</evidence>
<keyword evidence="5" id="KW-0349">Heme</keyword>
<proteinExistence type="inferred from homology"/>
<dbReference type="Gene3D" id="3.50.50.60">
    <property type="entry name" value="FAD/NAD(P)-binding domain"/>
    <property type="match status" value="2"/>
</dbReference>
<reference evidence="12 13" key="1">
    <citation type="submission" date="2020-05" db="EMBL/GenBank/DDBJ databases">
        <title>Genomic Encyclopedia of Type Strains, Phase III (KMG-III): the genomes of soil and plant-associated and newly described type strains.</title>
        <authorList>
            <person name="Whitman W."/>
        </authorList>
    </citation>
    <scope>NUCLEOTIDE SEQUENCE [LARGE SCALE GENOMIC DNA]</scope>
    <source>
        <strain evidence="12 13">KCTC 19046</strain>
    </source>
</reference>
<dbReference type="InterPro" id="IPR041854">
    <property type="entry name" value="BFD-like_2Fe2S-bd_dom_sf"/>
</dbReference>
<evidence type="ECO:0000313" key="13">
    <source>
        <dbReference type="Proteomes" id="UP000757540"/>
    </source>
</evidence>
<dbReference type="GO" id="GO:0016491">
    <property type="term" value="F:oxidoreductase activity"/>
    <property type="evidence" value="ECO:0007669"/>
    <property type="project" value="UniProtKB-KW"/>
</dbReference>
<accession>A0ABX2A4H1</accession>
<organism evidence="12 13">
    <name type="scientific">Isoptericola halotolerans</name>
    <dbReference type="NCBI Taxonomy" id="300560"/>
    <lineage>
        <taxon>Bacteria</taxon>
        <taxon>Bacillati</taxon>
        <taxon>Actinomycetota</taxon>
        <taxon>Actinomycetes</taxon>
        <taxon>Micrococcales</taxon>
        <taxon>Promicromonosporaceae</taxon>
        <taxon>Isoptericola</taxon>
    </lineage>
</organism>
<keyword evidence="9" id="KW-0411">Iron-sulfur</keyword>
<evidence type="ECO:0000256" key="7">
    <source>
        <dbReference type="ARBA" id="ARBA00023002"/>
    </source>
</evidence>
<keyword evidence="13" id="KW-1185">Reference proteome</keyword>
<comment type="caution">
    <text evidence="12">The sequence shown here is derived from an EMBL/GenBank/DDBJ whole genome shotgun (WGS) entry which is preliminary data.</text>
</comment>
<keyword evidence="8" id="KW-0408">Iron</keyword>
<dbReference type="InterPro" id="IPR036188">
    <property type="entry name" value="FAD/NAD-bd_sf"/>
</dbReference>
<feature type="domain" description="FAD/NAD(P)-binding" evidence="11">
    <location>
        <begin position="8"/>
        <end position="297"/>
    </location>
</feature>
<dbReference type="InterPro" id="IPR007419">
    <property type="entry name" value="BFD-like_2Fe2S-bd_dom"/>
</dbReference>
<dbReference type="Pfam" id="PF07992">
    <property type="entry name" value="Pyr_redox_2"/>
    <property type="match status" value="1"/>
</dbReference>
<keyword evidence="7 12" id="KW-0560">Oxidoreductase</keyword>
<evidence type="ECO:0000256" key="2">
    <source>
        <dbReference type="ARBA" id="ARBA00001966"/>
    </source>
</evidence>
<dbReference type="Proteomes" id="UP000757540">
    <property type="component" value="Unassembled WGS sequence"/>
</dbReference>